<dbReference type="Gene3D" id="3.40.50.2300">
    <property type="match status" value="1"/>
</dbReference>
<accession>E8M8G8</accession>
<dbReference type="GeneID" id="95569877"/>
<gene>
    <name evidence="3" type="ORF">VISI1226_17560</name>
</gene>
<proteinExistence type="predicted"/>
<dbReference type="SUPFAM" id="SSF52172">
    <property type="entry name" value="CheY-like"/>
    <property type="match status" value="1"/>
</dbReference>
<feature type="domain" description="Response regulatory" evidence="2">
    <location>
        <begin position="11"/>
        <end position="132"/>
    </location>
</feature>
<protein>
    <submittedName>
        <fullName evidence="3">Response regulator receiver:tetratricopeptide TPR_4</fullName>
    </submittedName>
</protein>
<dbReference type="InterPro" id="IPR011006">
    <property type="entry name" value="CheY-like_superfamily"/>
</dbReference>
<dbReference type="InterPro" id="IPR011990">
    <property type="entry name" value="TPR-like_helical_dom_sf"/>
</dbReference>
<name>E8M8G8_PHOS4</name>
<evidence type="ECO:0000259" key="2">
    <source>
        <dbReference type="PROSITE" id="PS50110"/>
    </source>
</evidence>
<reference evidence="3 4" key="1">
    <citation type="journal article" date="2012" name="Int. J. Syst. Evol. Microbiol.">
        <title>Vibrio caribbeanicus sp. nov., isolated from the marine sponge Scleritoderma cyanea.</title>
        <authorList>
            <person name="Hoffmann M."/>
            <person name="Monday S.R."/>
            <person name="Allard M.W."/>
            <person name="Strain E.A."/>
            <person name="Whittaker P."/>
            <person name="Naum M."/>
            <person name="McCarthy P.J."/>
            <person name="Lopez J.V."/>
            <person name="Fischer M."/>
            <person name="Brown E.W."/>
        </authorList>
    </citation>
    <scope>NUCLEOTIDE SEQUENCE [LARGE SCALE GENOMIC DNA]</scope>
    <source>
        <strain evidence="4">DSMZ 21326</strain>
    </source>
</reference>
<evidence type="ECO:0000313" key="3">
    <source>
        <dbReference type="EMBL" id="EGA69695.1"/>
    </source>
</evidence>
<dbReference type="EMBL" id="AEVT01000074">
    <property type="protein sequence ID" value="EGA69695.1"/>
    <property type="molecule type" value="Genomic_DNA"/>
</dbReference>
<sequence>MSNDRNLSKKRILIVEENSMLSASIKNMLKKMGGVEDKLHKAQNVMTFKQLVNQYRFDLIICSYMSKNKVVGPKYHYLYQQSRAHSHSCCFVVIANGDDEQQIIGAENLEPDEILEQPFNYNQFKQFIVNSLYKRSVLKTVHCHLDHGRFDEAIEVCNIQLSQQGSEWLELPKVVVDCYVRQEQYQAAIALLQKLTRQVKHRWPLVRLISLHYELGNGEEALVYAHEYESMGYPQDPMISQITAHQSLLGADLESAIVNMTTLSIRNPHIAHLKLKCAWLSLAQGHVKKALTFVARIDAVSAIDEQEWIHAQEMRLLLEVALAKKAQSKITASTFKSVLNLSLCIHESELVDSHELSKSFYNLLLQVSQDNPVCSPKRLEGLYRQTQLPHRKFILLAVALHIGCLDLAEFWLTDLKQKNSSHNDIVAAIHTLVLQRAQCVFDEKQSAMRSASEKASLGSVVDSLAIKAKEAPYFISHHSHFINAMLKFNVVDNSNIELLKEQFAVSVAIVIANLVKQDPMHPKVSKIRQAKRIVQERLQKRATA</sequence>
<comment type="caution">
    <text evidence="1">Lacks conserved residue(s) required for the propagation of feature annotation.</text>
</comment>
<dbReference type="OrthoDB" id="7298659at2"/>
<dbReference type="RefSeq" id="WP_008078015.1">
    <property type="nucleotide sequence ID" value="NZ_AEVT01000074.1"/>
</dbReference>
<dbReference type="GO" id="GO:0000160">
    <property type="term" value="P:phosphorelay signal transduction system"/>
    <property type="evidence" value="ECO:0007669"/>
    <property type="project" value="InterPro"/>
</dbReference>
<dbReference type="SUPFAM" id="SSF48452">
    <property type="entry name" value="TPR-like"/>
    <property type="match status" value="1"/>
</dbReference>
<evidence type="ECO:0000256" key="1">
    <source>
        <dbReference type="PROSITE-ProRule" id="PRU00169"/>
    </source>
</evidence>
<organism evidence="3 4">
    <name type="scientific">Vibrio sinaloensis DSM 21326</name>
    <dbReference type="NCBI Taxonomy" id="945550"/>
    <lineage>
        <taxon>Bacteria</taxon>
        <taxon>Pseudomonadati</taxon>
        <taxon>Pseudomonadota</taxon>
        <taxon>Gammaproteobacteria</taxon>
        <taxon>Vibrionales</taxon>
        <taxon>Vibrionaceae</taxon>
        <taxon>Vibrio</taxon>
        <taxon>Vibrio oreintalis group</taxon>
    </lineage>
</organism>
<evidence type="ECO:0000313" key="4">
    <source>
        <dbReference type="Proteomes" id="UP000006228"/>
    </source>
</evidence>
<dbReference type="InterPro" id="IPR001789">
    <property type="entry name" value="Sig_transdc_resp-reg_receiver"/>
</dbReference>
<dbReference type="Gene3D" id="1.25.40.10">
    <property type="entry name" value="Tetratricopeptide repeat domain"/>
    <property type="match status" value="1"/>
</dbReference>
<dbReference type="eggNOG" id="COG0745">
    <property type="taxonomic scope" value="Bacteria"/>
</dbReference>
<dbReference type="Proteomes" id="UP000006228">
    <property type="component" value="Unassembled WGS sequence"/>
</dbReference>
<dbReference type="PROSITE" id="PS50110">
    <property type="entry name" value="RESPONSE_REGULATORY"/>
    <property type="match status" value="1"/>
</dbReference>
<dbReference type="AlphaFoldDB" id="E8M8G8"/>
<comment type="caution">
    <text evidence="3">The sequence shown here is derived from an EMBL/GenBank/DDBJ whole genome shotgun (WGS) entry which is preliminary data.</text>
</comment>